<feature type="signal peptide" evidence="4">
    <location>
        <begin position="1"/>
        <end position="27"/>
    </location>
</feature>
<dbReference type="AlphaFoldDB" id="A0A1H1XMD8"/>
<comment type="function">
    <text evidence="1">Has lipid A 3-O-deacylase activity. Hydrolyzes the ester bond at the 3 position of lipid A, a bioactive component of lipopolysaccharide (LPS), thereby releasing the primary fatty acyl moiety.</text>
</comment>
<dbReference type="Proteomes" id="UP000243426">
    <property type="component" value="Chromosome I"/>
</dbReference>
<dbReference type="InterPro" id="IPR018550">
    <property type="entry name" value="Lipid-A_deacylase-rel"/>
</dbReference>
<gene>
    <name evidence="5" type="ORF">SAMN05216198_3666</name>
</gene>
<dbReference type="EC" id="3.1.1.77" evidence="1"/>
<feature type="site" description="Critical for activity" evidence="3">
    <location>
        <position position="159"/>
    </location>
</feature>
<comment type="similarity">
    <text evidence="1">Belongs to the PagL family.</text>
</comment>
<comment type="catalytic activity">
    <reaction evidence="1">
        <text>a 3-(acyloxy)acyl derivative of bacterial toxin + H2O = a 3-hydroxyacyl derivative of bacterial toxin + a fatty acid + H(+)</text>
        <dbReference type="Rhea" id="RHEA:12032"/>
        <dbReference type="ChEBI" id="CHEBI:15377"/>
        <dbReference type="ChEBI" id="CHEBI:15378"/>
        <dbReference type="ChEBI" id="CHEBI:28868"/>
        <dbReference type="ChEBI" id="CHEBI:136853"/>
        <dbReference type="ChEBI" id="CHEBI:140675"/>
        <dbReference type="EC" id="3.1.1.77"/>
    </reaction>
</comment>
<name>A0A1H1XMD8_9GAMM</name>
<keyword evidence="1" id="KW-0472">Membrane</keyword>
<evidence type="ECO:0000256" key="4">
    <source>
        <dbReference type="SAM" id="SignalP"/>
    </source>
</evidence>
<dbReference type="STRING" id="797277.SAMN05216198_3666"/>
<comment type="subcellular location">
    <subcellularLocation>
        <location evidence="1">Cell outer membrane</location>
        <topology evidence="1">Multi-pass membrane protein</topology>
    </subcellularLocation>
</comment>
<feature type="active site" description="Charge relay system" evidence="2">
    <location>
        <position position="156"/>
    </location>
</feature>
<evidence type="ECO:0000256" key="3">
    <source>
        <dbReference type="PIRSR" id="PIRSR029681-2"/>
    </source>
</evidence>
<dbReference type="SUPFAM" id="SSF56925">
    <property type="entry name" value="OMPA-like"/>
    <property type="match status" value="1"/>
</dbReference>
<feature type="active site" description="Charge relay system" evidence="2">
    <location>
        <position position="170"/>
    </location>
</feature>
<proteinExistence type="inferred from homology"/>
<dbReference type="RefSeq" id="WP_090275705.1">
    <property type="nucleotide sequence ID" value="NZ_LT629748.1"/>
</dbReference>
<evidence type="ECO:0000313" key="6">
    <source>
        <dbReference type="Proteomes" id="UP000243426"/>
    </source>
</evidence>
<dbReference type="GO" id="GO:0050528">
    <property type="term" value="F:acyloxyacyl hydrolase activity"/>
    <property type="evidence" value="ECO:0007669"/>
    <property type="project" value="UniProtKB-EC"/>
</dbReference>
<keyword evidence="4" id="KW-0732">Signal</keyword>
<comment type="subunit">
    <text evidence="1">Homodimer.</text>
</comment>
<accession>A0A1H1XMD8</accession>
<organism evidence="5 6">
    <name type="scientific">Halopseudomonas litoralis</name>
    <dbReference type="NCBI Taxonomy" id="797277"/>
    <lineage>
        <taxon>Bacteria</taxon>
        <taxon>Pseudomonadati</taxon>
        <taxon>Pseudomonadota</taxon>
        <taxon>Gammaproteobacteria</taxon>
        <taxon>Pseudomonadales</taxon>
        <taxon>Pseudomonadaceae</taxon>
        <taxon>Halopseudomonas</taxon>
    </lineage>
</organism>
<evidence type="ECO:0000313" key="5">
    <source>
        <dbReference type="EMBL" id="SDT10380.1"/>
    </source>
</evidence>
<dbReference type="Gene3D" id="2.40.160.20">
    <property type="match status" value="1"/>
</dbReference>
<dbReference type="OrthoDB" id="9797122at2"/>
<dbReference type="PIRSF" id="PIRSF029681">
    <property type="entry name" value="PagL"/>
    <property type="match status" value="1"/>
</dbReference>
<dbReference type="InterPro" id="IPR011250">
    <property type="entry name" value="OMP/PagP_B-barrel"/>
</dbReference>
<dbReference type="EMBL" id="LT629748">
    <property type="protein sequence ID" value="SDT10380.1"/>
    <property type="molecule type" value="Genomic_DNA"/>
</dbReference>
<keyword evidence="1" id="KW-0998">Cell outer membrane</keyword>
<sequence length="180" mass="19713">MSKHYKLTALTLAALASTALVVAPIHADDSDNHISASVGATSQGEMTWRASLSHDWDKHWWQSDRGYLTGYWDTAYTYWEGSDASGAHSLSFSPVLVYQFNGNRVRPFVEFGIGVSLFSSTDVGERDMGSAFHFEDRLGAGVVLPGGSRLGVRAIHYSNAGIKQPNEGIESYALFYSHAF</sequence>
<keyword evidence="1" id="KW-0378">Hydrolase</keyword>
<dbReference type="Pfam" id="PF09411">
    <property type="entry name" value="PagL"/>
    <property type="match status" value="1"/>
</dbReference>
<feature type="chain" id="PRO_5009265661" description="Lipid A deacylase" evidence="4">
    <location>
        <begin position="28"/>
        <end position="180"/>
    </location>
</feature>
<feature type="active site" description="Charge relay system" evidence="2">
    <location>
        <position position="158"/>
    </location>
</feature>
<keyword evidence="6" id="KW-1185">Reference proteome</keyword>
<protein>
    <recommendedName>
        <fullName evidence="1">Lipid A deacylase</fullName>
        <ecNumber evidence="1">3.1.1.77</ecNumber>
    </recommendedName>
    <alternativeName>
        <fullName evidence="1">LPS 3-O-deacylase</fullName>
    </alternativeName>
    <alternativeName>
        <fullName evidence="1">Outer membrane enzyme</fullName>
    </alternativeName>
</protein>
<evidence type="ECO:0000256" key="2">
    <source>
        <dbReference type="PIRSR" id="PIRSR029681-1"/>
    </source>
</evidence>
<dbReference type="GO" id="GO:0009279">
    <property type="term" value="C:cell outer membrane"/>
    <property type="evidence" value="ECO:0007669"/>
    <property type="project" value="UniProtKB-SubCell"/>
</dbReference>
<evidence type="ECO:0000256" key="1">
    <source>
        <dbReference type="PIRNR" id="PIRNR029681"/>
    </source>
</evidence>
<reference evidence="6" key="1">
    <citation type="submission" date="2016-10" db="EMBL/GenBank/DDBJ databases">
        <authorList>
            <person name="Varghese N."/>
            <person name="Submissions S."/>
        </authorList>
    </citation>
    <scope>NUCLEOTIDE SEQUENCE [LARGE SCALE GENOMIC DNA]</scope>
    <source>
        <strain evidence="6">2SM5</strain>
    </source>
</reference>